<evidence type="ECO:0000313" key="1">
    <source>
        <dbReference type="EMBL" id="KAK3911871.1"/>
    </source>
</evidence>
<comment type="caution">
    <text evidence="1">The sequence shown here is derived from an EMBL/GenBank/DDBJ whole genome shotgun (WGS) entry which is preliminary data.</text>
</comment>
<accession>A0AAE1L9M5</accession>
<dbReference type="EMBL" id="JAHWGI010000287">
    <property type="protein sequence ID" value="KAK3911871.1"/>
    <property type="molecule type" value="Genomic_DNA"/>
</dbReference>
<keyword evidence="2" id="KW-1185">Reference proteome</keyword>
<name>A0AAE1L9M5_9NEOP</name>
<reference evidence="1" key="1">
    <citation type="submission" date="2021-07" db="EMBL/GenBank/DDBJ databases">
        <authorList>
            <person name="Catto M.A."/>
            <person name="Jacobson A."/>
            <person name="Kennedy G."/>
            <person name="Labadie P."/>
            <person name="Hunt B.G."/>
            <person name="Srinivasan R."/>
        </authorList>
    </citation>
    <scope>NUCLEOTIDE SEQUENCE</scope>
    <source>
        <strain evidence="1">PL_HMW_Pooled</strain>
        <tissue evidence="1">Head</tissue>
    </source>
</reference>
<dbReference type="Proteomes" id="UP001219518">
    <property type="component" value="Unassembled WGS sequence"/>
</dbReference>
<dbReference type="AlphaFoldDB" id="A0AAE1L9M5"/>
<gene>
    <name evidence="1" type="ORF">KUF71_004551</name>
</gene>
<protein>
    <submittedName>
        <fullName evidence="1">GTPase-activating protein pac-1</fullName>
    </submittedName>
</protein>
<dbReference type="PANTHER" id="PTHR33053">
    <property type="entry name" value="PROTEIN, PUTATIVE-RELATED"/>
    <property type="match status" value="1"/>
</dbReference>
<reference evidence="1" key="2">
    <citation type="journal article" date="2023" name="BMC Genomics">
        <title>Pest status, molecular evolution, and epigenetic factors derived from the genome assembly of Frankliniella fusca, a thysanopteran phytovirus vector.</title>
        <authorList>
            <person name="Catto M.A."/>
            <person name="Labadie P.E."/>
            <person name="Jacobson A.L."/>
            <person name="Kennedy G.G."/>
            <person name="Srinivasan R."/>
            <person name="Hunt B.G."/>
        </authorList>
    </citation>
    <scope>NUCLEOTIDE SEQUENCE</scope>
    <source>
        <strain evidence="1">PL_HMW_Pooled</strain>
    </source>
</reference>
<organism evidence="1 2">
    <name type="scientific">Frankliniella fusca</name>
    <dbReference type="NCBI Taxonomy" id="407009"/>
    <lineage>
        <taxon>Eukaryota</taxon>
        <taxon>Metazoa</taxon>
        <taxon>Ecdysozoa</taxon>
        <taxon>Arthropoda</taxon>
        <taxon>Hexapoda</taxon>
        <taxon>Insecta</taxon>
        <taxon>Pterygota</taxon>
        <taxon>Neoptera</taxon>
        <taxon>Paraneoptera</taxon>
        <taxon>Thysanoptera</taxon>
        <taxon>Terebrantia</taxon>
        <taxon>Thripoidea</taxon>
        <taxon>Thripidae</taxon>
        <taxon>Frankliniella</taxon>
    </lineage>
</organism>
<evidence type="ECO:0000313" key="2">
    <source>
        <dbReference type="Proteomes" id="UP001219518"/>
    </source>
</evidence>
<sequence>MSKLDDLLHRLAVIFPNMPLTYSTLFRCDYQFDISEFISGGKFWYKGIKSHLQQLDLTAYLEKYNCITLDIGMGGLPLTNVKLWPILGSLVGSENDPFIIAVYRGKEDPKDVNEFLSQYKAEVTDLLLNGFEFHGTKYGVVIRIYILDAPARQFIKCITSHCGYAGCERCTVYGEFIDFRLIYLQTDAPLRTDESFKDRAQPKHHKGTSPLEELGTDMISRVVLDPMHMVYAGVVKRLIDFWLHQVGPWKLHIEVVQLISSIFDFLRPYCPFHFNRKPRSLKYFKTFKCAELRRILLYNGILAFKDLVDENVYKHFLLLHCGIYILCSKSLFSTKNAVAEQLIRLFVTHASHIYGELFVVYNVHSIVHLPSECYRLDMPLDEFSSFKYENKLKSIKECLKSGLHQLQQLARRDQEKKSNVVKLPRVVTHVYLSLRNRLAHGRVGGLHFKKLRAGGFTLRVGQRNSFFLTKSRKVAVLRDIVKRHNKVYLICRRFHTLEDFYVYPIPSSDLDIFRVSDLGGEKLTFRLSDVLRKCYLMPDGDQHFLCVPLLHALGCP</sequence>
<proteinExistence type="predicted"/>